<protein>
    <submittedName>
        <fullName evidence="9">Fe2+-dependent dioxygenase</fullName>
    </submittedName>
</protein>
<accession>A0A255XWV3</accession>
<feature type="binding site" evidence="7">
    <location>
        <position position="94"/>
    </location>
    <ligand>
        <name>Fe cation</name>
        <dbReference type="ChEBI" id="CHEBI:24875"/>
    </ligand>
</feature>
<evidence type="ECO:0000256" key="5">
    <source>
        <dbReference type="ARBA" id="ARBA00023002"/>
    </source>
</evidence>
<sequence>MQLCLADILPADRLTALVDRLKTARFIDGKATAGWNAAGVKENQQAYAPGVAQLAAEIETALRQHPVFALAARPKRLHPILFARYEPGMTYGYHVDDPLMGDPPLRTDLALTLFLSDPETYDGGDLIIDQPGGEQAYKLPFGAAVLYPATTLHQVAPVTRGVRLVAITWIQSLIRDPGRREILFDLDTARRMLFARDGKSREFDLLSKSFANLLRLWAEP</sequence>
<dbReference type="SMART" id="SM00702">
    <property type="entry name" value="P4Hc"/>
    <property type="match status" value="1"/>
</dbReference>
<evidence type="ECO:0000259" key="8">
    <source>
        <dbReference type="PROSITE" id="PS51471"/>
    </source>
</evidence>
<feature type="binding site" evidence="7">
    <location>
        <position position="96"/>
    </location>
    <ligand>
        <name>Fe cation</name>
        <dbReference type="ChEBI" id="CHEBI:24875"/>
    </ligand>
</feature>
<gene>
    <name evidence="9" type="ORF">CHR90_01935</name>
</gene>
<dbReference type="Gene3D" id="4.10.860.20">
    <property type="entry name" value="Rabenosyn, Rab binding domain"/>
    <property type="match status" value="1"/>
</dbReference>
<keyword evidence="3 7" id="KW-0847">Vitamin C</keyword>
<keyword evidence="2 7" id="KW-0479">Metal-binding</keyword>
<comment type="cofactor">
    <cofactor evidence="1 7">
        <name>L-ascorbate</name>
        <dbReference type="ChEBI" id="CHEBI:38290"/>
    </cofactor>
</comment>
<comment type="caution">
    <text evidence="9">The sequence shown here is derived from an EMBL/GenBank/DDBJ whole genome shotgun (WGS) entry which is preliminary data.</text>
</comment>
<dbReference type="HAMAP" id="MF_00657">
    <property type="entry name" value="Hydroxyl_YbiX"/>
    <property type="match status" value="1"/>
</dbReference>
<evidence type="ECO:0000256" key="3">
    <source>
        <dbReference type="ARBA" id="ARBA00022896"/>
    </source>
</evidence>
<dbReference type="GO" id="GO:0031418">
    <property type="term" value="F:L-ascorbic acid binding"/>
    <property type="evidence" value="ECO:0007669"/>
    <property type="project" value="UniProtKB-KW"/>
</dbReference>
<dbReference type="InterPro" id="IPR023550">
    <property type="entry name" value="PKHD_hydroxylase"/>
</dbReference>
<organism evidence="9 10">
    <name type="scientific">Elstera cyanobacteriorum</name>
    <dbReference type="NCBI Taxonomy" id="2022747"/>
    <lineage>
        <taxon>Bacteria</taxon>
        <taxon>Pseudomonadati</taxon>
        <taxon>Pseudomonadota</taxon>
        <taxon>Alphaproteobacteria</taxon>
        <taxon>Rhodospirillales</taxon>
        <taxon>Rhodospirillaceae</taxon>
        <taxon>Elstera</taxon>
    </lineage>
</organism>
<feature type="domain" description="Fe2OG dioxygenase" evidence="8">
    <location>
        <begin position="76"/>
        <end position="172"/>
    </location>
</feature>
<reference evidence="9 10" key="1">
    <citation type="submission" date="2017-07" db="EMBL/GenBank/DDBJ databases">
        <title>Elstera cyanobacteriorum sp. nov., a novel bacterium isolated from cyanobacterial aggregates in a eutrophic lake.</title>
        <authorList>
            <person name="Cai H."/>
        </authorList>
    </citation>
    <scope>NUCLEOTIDE SEQUENCE [LARGE SCALE GENOMIC DNA]</scope>
    <source>
        <strain evidence="9 10">TH019</strain>
    </source>
</reference>
<dbReference type="InterPro" id="IPR006620">
    <property type="entry name" value="Pro_4_hyd_alph"/>
</dbReference>
<dbReference type="InterPro" id="IPR044862">
    <property type="entry name" value="Pro_4_hyd_alph_FE2OG_OXY"/>
</dbReference>
<dbReference type="NCBIfam" id="NF003975">
    <property type="entry name" value="PRK05467.1-4"/>
    <property type="match status" value="1"/>
</dbReference>
<dbReference type="Pfam" id="PF18331">
    <property type="entry name" value="PKHD_C"/>
    <property type="match status" value="1"/>
</dbReference>
<dbReference type="EMBL" id="NOXS01000022">
    <property type="protein sequence ID" value="OYQ21413.1"/>
    <property type="molecule type" value="Genomic_DNA"/>
</dbReference>
<evidence type="ECO:0000313" key="10">
    <source>
        <dbReference type="Proteomes" id="UP000216361"/>
    </source>
</evidence>
<evidence type="ECO:0000313" key="9">
    <source>
        <dbReference type="EMBL" id="OYQ21413.1"/>
    </source>
</evidence>
<evidence type="ECO:0000256" key="1">
    <source>
        <dbReference type="ARBA" id="ARBA00001961"/>
    </source>
</evidence>
<dbReference type="GO" id="GO:0006879">
    <property type="term" value="P:intracellular iron ion homeostasis"/>
    <property type="evidence" value="ECO:0007669"/>
    <property type="project" value="TreeGrafter"/>
</dbReference>
<comment type="cofactor">
    <cofactor evidence="7">
        <name>Fe(2+)</name>
        <dbReference type="ChEBI" id="CHEBI:29033"/>
    </cofactor>
    <text evidence="7">Binds 1 Fe(2+) ion per subunit.</text>
</comment>
<dbReference type="RefSeq" id="WP_094407188.1">
    <property type="nucleotide sequence ID" value="NZ_BMJZ01000007.1"/>
</dbReference>
<dbReference type="Gene3D" id="2.60.120.620">
    <property type="entry name" value="q2cbj1_9rhob like domain"/>
    <property type="match status" value="1"/>
</dbReference>
<dbReference type="PANTHER" id="PTHR41536">
    <property type="entry name" value="PKHD-TYPE HYDROXYLASE YBIX"/>
    <property type="match status" value="1"/>
</dbReference>
<feature type="binding site" evidence="7">
    <location>
        <position position="163"/>
    </location>
    <ligand>
        <name>2-oxoglutarate</name>
        <dbReference type="ChEBI" id="CHEBI:16810"/>
    </ligand>
</feature>
<dbReference type="GO" id="GO:0005506">
    <property type="term" value="F:iron ion binding"/>
    <property type="evidence" value="ECO:0007669"/>
    <property type="project" value="UniProtKB-UniRule"/>
</dbReference>
<keyword evidence="6 7" id="KW-0408">Iron</keyword>
<dbReference type="InterPro" id="IPR005123">
    <property type="entry name" value="Oxoglu/Fe-dep_dioxygenase_dom"/>
</dbReference>
<dbReference type="AlphaFoldDB" id="A0A255XWV3"/>
<proteinExistence type="inferred from homology"/>
<dbReference type="Pfam" id="PF13640">
    <property type="entry name" value="2OG-FeII_Oxy_3"/>
    <property type="match status" value="1"/>
</dbReference>
<name>A0A255XWV3_9PROT</name>
<keyword evidence="5 7" id="KW-0560">Oxidoreductase</keyword>
<dbReference type="GO" id="GO:0006974">
    <property type="term" value="P:DNA damage response"/>
    <property type="evidence" value="ECO:0007669"/>
    <property type="project" value="TreeGrafter"/>
</dbReference>
<dbReference type="PANTHER" id="PTHR41536:SF1">
    <property type="entry name" value="PKHD-TYPE HYDROXYLASE YBIX"/>
    <property type="match status" value="1"/>
</dbReference>
<evidence type="ECO:0000256" key="4">
    <source>
        <dbReference type="ARBA" id="ARBA00022964"/>
    </source>
</evidence>
<feature type="binding site" evidence="7">
    <location>
        <position position="153"/>
    </location>
    <ligand>
        <name>Fe cation</name>
        <dbReference type="ChEBI" id="CHEBI:24875"/>
    </ligand>
</feature>
<evidence type="ECO:0000256" key="7">
    <source>
        <dbReference type="HAMAP-Rule" id="MF_00657"/>
    </source>
</evidence>
<dbReference type="Proteomes" id="UP000216361">
    <property type="component" value="Unassembled WGS sequence"/>
</dbReference>
<dbReference type="OrthoDB" id="9812472at2"/>
<keyword evidence="4 7" id="KW-0223">Dioxygenase</keyword>
<dbReference type="GO" id="GO:0016706">
    <property type="term" value="F:2-oxoglutarate-dependent dioxygenase activity"/>
    <property type="evidence" value="ECO:0007669"/>
    <property type="project" value="UniProtKB-UniRule"/>
</dbReference>
<evidence type="ECO:0000256" key="6">
    <source>
        <dbReference type="ARBA" id="ARBA00023004"/>
    </source>
</evidence>
<dbReference type="PROSITE" id="PS51471">
    <property type="entry name" value="FE2OG_OXY"/>
    <property type="match status" value="1"/>
</dbReference>
<dbReference type="InterPro" id="IPR041097">
    <property type="entry name" value="PKHD_C"/>
</dbReference>
<evidence type="ECO:0000256" key="2">
    <source>
        <dbReference type="ARBA" id="ARBA00022723"/>
    </source>
</evidence>
<keyword evidence="10" id="KW-1185">Reference proteome</keyword>
<dbReference type="NCBIfam" id="NF003974">
    <property type="entry name" value="PRK05467.1-3"/>
    <property type="match status" value="1"/>
</dbReference>